<keyword evidence="7" id="KW-0528">Neurotoxin</keyword>
<keyword evidence="9" id="KW-0638">Presynaptic neurotoxin</keyword>
<dbReference type="Proteomes" id="UP001497382">
    <property type="component" value="Unassembled WGS sequence"/>
</dbReference>
<comment type="caution">
    <text evidence="13">The sequence shown here is derived from an EMBL/GenBank/DDBJ whole genome shotgun (WGS) entry which is preliminary data.</text>
</comment>
<evidence type="ECO:0000256" key="6">
    <source>
        <dbReference type="ARBA" id="ARBA00022656"/>
    </source>
</evidence>
<evidence type="ECO:0000256" key="2">
    <source>
        <dbReference type="ARBA" id="ARBA00004613"/>
    </source>
</evidence>
<feature type="repeat" description="ANK" evidence="12">
    <location>
        <begin position="301"/>
        <end position="333"/>
    </location>
</feature>
<evidence type="ECO:0000256" key="9">
    <source>
        <dbReference type="ARBA" id="ARBA00023028"/>
    </source>
</evidence>
<evidence type="ECO:0000256" key="7">
    <source>
        <dbReference type="ARBA" id="ARBA00022699"/>
    </source>
</evidence>
<dbReference type="EMBL" id="CAXIEN010000195">
    <property type="protein sequence ID" value="CAL1285811.1"/>
    <property type="molecule type" value="Genomic_DNA"/>
</dbReference>
<dbReference type="SUPFAM" id="SSF48403">
    <property type="entry name" value="Ankyrin repeat"/>
    <property type="match status" value="1"/>
</dbReference>
<dbReference type="AlphaFoldDB" id="A0AAV2AP93"/>
<sequence>MIFPELLCNNNISRALEYGLTMFKSSDSVPKNLVFDTTFQGLAGQSYTFFNNDETSPPSKEMLHRAALRGDLRLLKRVLDARIPVDVTDGEEKTTALILACRYNHYACAKVLLECGANPSARRQSGLHSLCYAAQGGFLPIVKLLIEYGVDVELPGADGATPFLLACRCNHVDVAEELLNAKPDYAKRVVESALPMYLAAQHGHVPIIRFLISHGADVNVQRRVPSTSNSAPPSLNGSTALFVACQFGHTSLVKRLVEWGADVNLTRDDGCSPLLKAAQKGFTNIVKFLLSKGAYHGLLRNGETPLHAAAYYGHINVLKALVEAGADATLKNRRGITPWGKAEDGGQQIAIRYLTRIQKDKSATENHSS</sequence>
<evidence type="ECO:0000313" key="14">
    <source>
        <dbReference type="Proteomes" id="UP001497382"/>
    </source>
</evidence>
<name>A0AAV2AP93_9ARAC</name>
<dbReference type="PANTHER" id="PTHR24193">
    <property type="entry name" value="ANKYRIN REPEAT PROTEIN"/>
    <property type="match status" value="1"/>
</dbReference>
<reference evidence="13 14" key="1">
    <citation type="submission" date="2024-04" db="EMBL/GenBank/DDBJ databases">
        <authorList>
            <person name="Rising A."/>
            <person name="Reimegard J."/>
            <person name="Sonavane S."/>
            <person name="Akerstrom W."/>
            <person name="Nylinder S."/>
            <person name="Hedman E."/>
            <person name="Kallberg Y."/>
        </authorList>
    </citation>
    <scope>NUCLEOTIDE SEQUENCE [LARGE SCALE GENOMIC DNA]</scope>
</reference>
<keyword evidence="11" id="KW-1053">Target membrane</keyword>
<dbReference type="GO" id="GO:0045944">
    <property type="term" value="P:positive regulation of transcription by RNA polymerase II"/>
    <property type="evidence" value="ECO:0007669"/>
    <property type="project" value="TreeGrafter"/>
</dbReference>
<protein>
    <recommendedName>
        <fullName evidence="15">Ankyrin repeat domain-containing protein 29</fullName>
    </recommendedName>
</protein>
<feature type="repeat" description="ANK" evidence="12">
    <location>
        <begin position="125"/>
        <end position="157"/>
    </location>
</feature>
<evidence type="ECO:0000256" key="12">
    <source>
        <dbReference type="PROSITE-ProRule" id="PRU00023"/>
    </source>
</evidence>
<evidence type="ECO:0000256" key="8">
    <source>
        <dbReference type="ARBA" id="ARBA00022737"/>
    </source>
</evidence>
<keyword evidence="14" id="KW-1185">Reference proteome</keyword>
<dbReference type="PANTHER" id="PTHR24193:SF121">
    <property type="entry name" value="ADA2A-CONTAINING COMPLEX COMPONENT 3, ISOFORM D"/>
    <property type="match status" value="1"/>
</dbReference>
<keyword evidence="4" id="KW-0964">Secreted</keyword>
<keyword evidence="6" id="KW-0800">Toxin</keyword>
<dbReference type="PROSITE" id="PS50088">
    <property type="entry name" value="ANK_REPEAT"/>
    <property type="match status" value="6"/>
</dbReference>
<dbReference type="InterPro" id="IPR002110">
    <property type="entry name" value="Ankyrin_rpt"/>
</dbReference>
<keyword evidence="8" id="KW-0677">Repeat</keyword>
<feature type="repeat" description="ANK" evidence="12">
    <location>
        <begin position="269"/>
        <end position="294"/>
    </location>
</feature>
<evidence type="ECO:0008006" key="15">
    <source>
        <dbReference type="Google" id="ProtNLM"/>
    </source>
</evidence>
<dbReference type="Gene3D" id="1.25.40.20">
    <property type="entry name" value="Ankyrin repeat-containing domain"/>
    <property type="match status" value="3"/>
</dbReference>
<gene>
    <name evidence="13" type="ORF">LARSCL_LOCUS13936</name>
</gene>
<keyword evidence="3" id="KW-0268">Exocytosis</keyword>
<dbReference type="PROSITE" id="PS50297">
    <property type="entry name" value="ANK_REP_REGION"/>
    <property type="match status" value="4"/>
</dbReference>
<keyword evidence="10 12" id="KW-0040">ANK repeat</keyword>
<evidence type="ECO:0000256" key="4">
    <source>
        <dbReference type="ARBA" id="ARBA00022525"/>
    </source>
</evidence>
<dbReference type="SMART" id="SM00248">
    <property type="entry name" value="ANK"/>
    <property type="match status" value="8"/>
</dbReference>
<evidence type="ECO:0000256" key="1">
    <source>
        <dbReference type="ARBA" id="ARBA00004175"/>
    </source>
</evidence>
<dbReference type="PRINTS" id="PR01415">
    <property type="entry name" value="ANKYRIN"/>
</dbReference>
<proteinExistence type="predicted"/>
<dbReference type="InterPro" id="IPR050663">
    <property type="entry name" value="Ankyrin-SOCS_Box"/>
</dbReference>
<organism evidence="13 14">
    <name type="scientific">Larinioides sclopetarius</name>
    <dbReference type="NCBI Taxonomy" id="280406"/>
    <lineage>
        <taxon>Eukaryota</taxon>
        <taxon>Metazoa</taxon>
        <taxon>Ecdysozoa</taxon>
        <taxon>Arthropoda</taxon>
        <taxon>Chelicerata</taxon>
        <taxon>Arachnida</taxon>
        <taxon>Araneae</taxon>
        <taxon>Araneomorphae</taxon>
        <taxon>Entelegynae</taxon>
        <taxon>Araneoidea</taxon>
        <taxon>Araneidae</taxon>
        <taxon>Larinioides</taxon>
    </lineage>
</organism>
<evidence type="ECO:0000256" key="10">
    <source>
        <dbReference type="ARBA" id="ARBA00023043"/>
    </source>
</evidence>
<dbReference type="GO" id="GO:0005634">
    <property type="term" value="C:nucleus"/>
    <property type="evidence" value="ECO:0007669"/>
    <property type="project" value="TreeGrafter"/>
</dbReference>
<dbReference type="GO" id="GO:0005576">
    <property type="term" value="C:extracellular region"/>
    <property type="evidence" value="ECO:0007669"/>
    <property type="project" value="UniProtKB-SubCell"/>
</dbReference>
<dbReference type="GO" id="GO:0044231">
    <property type="term" value="C:host cell presynaptic membrane"/>
    <property type="evidence" value="ECO:0007669"/>
    <property type="project" value="UniProtKB-KW"/>
</dbReference>
<evidence type="ECO:0000256" key="5">
    <source>
        <dbReference type="ARBA" id="ARBA00022537"/>
    </source>
</evidence>
<feature type="repeat" description="ANK" evidence="12">
    <location>
        <begin position="236"/>
        <end position="268"/>
    </location>
</feature>
<evidence type="ECO:0000256" key="3">
    <source>
        <dbReference type="ARBA" id="ARBA00022483"/>
    </source>
</evidence>
<evidence type="ECO:0000256" key="11">
    <source>
        <dbReference type="ARBA" id="ARBA00023298"/>
    </source>
</evidence>
<accession>A0AAV2AP93</accession>
<evidence type="ECO:0000313" key="13">
    <source>
        <dbReference type="EMBL" id="CAL1285811.1"/>
    </source>
</evidence>
<dbReference type="InterPro" id="IPR036770">
    <property type="entry name" value="Ankyrin_rpt-contain_sf"/>
</dbReference>
<dbReference type="GO" id="GO:0000976">
    <property type="term" value="F:transcription cis-regulatory region binding"/>
    <property type="evidence" value="ECO:0007669"/>
    <property type="project" value="TreeGrafter"/>
</dbReference>
<keyword evidence="5" id="KW-1052">Target cell membrane</keyword>
<dbReference type="GO" id="GO:0044218">
    <property type="term" value="C:other organism cell membrane"/>
    <property type="evidence" value="ECO:0007669"/>
    <property type="project" value="UniProtKB-KW"/>
</dbReference>
<feature type="repeat" description="ANK" evidence="12">
    <location>
        <begin position="191"/>
        <end position="223"/>
    </location>
</feature>
<dbReference type="GO" id="GO:0090729">
    <property type="term" value="F:toxin activity"/>
    <property type="evidence" value="ECO:0007669"/>
    <property type="project" value="UniProtKB-KW"/>
</dbReference>
<keyword evidence="11" id="KW-0472">Membrane</keyword>
<dbReference type="Pfam" id="PF12796">
    <property type="entry name" value="Ank_2"/>
    <property type="match status" value="3"/>
</dbReference>
<dbReference type="GO" id="GO:0006887">
    <property type="term" value="P:exocytosis"/>
    <property type="evidence" value="ECO:0007669"/>
    <property type="project" value="UniProtKB-KW"/>
</dbReference>
<feature type="repeat" description="ANK" evidence="12">
    <location>
        <begin position="92"/>
        <end position="124"/>
    </location>
</feature>
<comment type="subcellular location">
    <subcellularLocation>
        <location evidence="2">Secreted</location>
    </subcellularLocation>
    <subcellularLocation>
        <location evidence="1">Target cell membrane</location>
    </subcellularLocation>
</comment>